<dbReference type="SUPFAM" id="SSF49363">
    <property type="entry name" value="Purple acid phosphatase, N-terminal domain"/>
    <property type="match status" value="1"/>
</dbReference>
<sequence length="439" mass="50021">MHLLILLIAQASISLGLIHPEQIHLSWTSEPNQIRVTWVTYLSAFPKAYYRPILCGNVPSPSNFTAVAAQSTKFLQGNTTHNHYQFIHTALFTDLIPACWYEYQVSNTGVKSKTYIFSGRTPDNSTTFYDVDNAISMVILGDWGSGHIGHFTKYLLEEESKSRNYLGILHMGDIAYDLDTDNGKIGDDYLNMVEPIVASFPYMVEPGNHESFNNYSHYKSRFNMPHNGDNQGTGYFYSLNLGPVHFVLINSNSYFHSSYQTEAEVQTQWLSNDLALANQNREIRPWIVVLMHHPLYCSQQLNDSSIMDNCANQPAVIRPILEDIFYNNSVDLVLQGHVHNYERDAAIYKNLTVNSEFDSQNMHVNANAPIYIESGGAGNYEKNNPVSNTPAPYARYLSSDYGYGRLTAFNTTHMYWEQFSSQALTEIDCVWIIKDRPRY</sequence>
<evidence type="ECO:0000256" key="1">
    <source>
        <dbReference type="ARBA" id="ARBA00022729"/>
    </source>
</evidence>
<dbReference type="Gene3D" id="2.60.40.380">
    <property type="entry name" value="Purple acid phosphatase-like, N-terminal"/>
    <property type="match status" value="1"/>
</dbReference>
<dbReference type="SUPFAM" id="SSF56300">
    <property type="entry name" value="Metallo-dependent phosphatases"/>
    <property type="match status" value="1"/>
</dbReference>
<dbReference type="Pfam" id="PF14008">
    <property type="entry name" value="Metallophos_C"/>
    <property type="match status" value="1"/>
</dbReference>
<gene>
    <name evidence="7" type="ORF">BSTOLATCC_MIC46412</name>
</gene>
<comment type="caution">
    <text evidence="7">The sequence shown here is derived from an EMBL/GenBank/DDBJ whole genome shotgun (WGS) entry which is preliminary data.</text>
</comment>
<keyword evidence="1 3" id="KW-0732">Signal</keyword>
<dbReference type="Pfam" id="PF16656">
    <property type="entry name" value="Pur_ac_phosph_N"/>
    <property type="match status" value="1"/>
</dbReference>
<dbReference type="GO" id="GO:0046872">
    <property type="term" value="F:metal ion binding"/>
    <property type="evidence" value="ECO:0007669"/>
    <property type="project" value="InterPro"/>
</dbReference>
<evidence type="ECO:0000256" key="2">
    <source>
        <dbReference type="ARBA" id="ARBA00023180"/>
    </source>
</evidence>
<dbReference type="PANTHER" id="PTHR45867">
    <property type="entry name" value="PURPLE ACID PHOSPHATASE"/>
    <property type="match status" value="1"/>
</dbReference>
<keyword evidence="3" id="KW-0378">Hydrolase</keyword>
<keyword evidence="8" id="KW-1185">Reference proteome</keyword>
<evidence type="ECO:0000256" key="3">
    <source>
        <dbReference type="RuleBase" id="RU361203"/>
    </source>
</evidence>
<protein>
    <recommendedName>
        <fullName evidence="3">Purple acid phosphatase</fullName>
        <ecNumber evidence="3">3.1.3.2</ecNumber>
    </recommendedName>
</protein>
<dbReference type="Gene3D" id="3.60.21.10">
    <property type="match status" value="1"/>
</dbReference>
<name>A0AAU9JYA9_9CILI</name>
<dbReference type="InterPro" id="IPR004843">
    <property type="entry name" value="Calcineurin-like_PHP"/>
</dbReference>
<evidence type="ECO:0000313" key="8">
    <source>
        <dbReference type="Proteomes" id="UP001162131"/>
    </source>
</evidence>
<dbReference type="InterPro" id="IPR029052">
    <property type="entry name" value="Metallo-depent_PP-like"/>
</dbReference>
<organism evidence="7 8">
    <name type="scientific">Blepharisma stoltei</name>
    <dbReference type="NCBI Taxonomy" id="1481888"/>
    <lineage>
        <taxon>Eukaryota</taxon>
        <taxon>Sar</taxon>
        <taxon>Alveolata</taxon>
        <taxon>Ciliophora</taxon>
        <taxon>Postciliodesmatophora</taxon>
        <taxon>Heterotrichea</taxon>
        <taxon>Heterotrichida</taxon>
        <taxon>Blepharismidae</taxon>
        <taxon>Blepharisma</taxon>
    </lineage>
</organism>
<dbReference type="GO" id="GO:0003993">
    <property type="term" value="F:acid phosphatase activity"/>
    <property type="evidence" value="ECO:0007669"/>
    <property type="project" value="UniProtKB-EC"/>
</dbReference>
<reference evidence="7" key="1">
    <citation type="submission" date="2021-09" db="EMBL/GenBank/DDBJ databases">
        <authorList>
            <consortium name="AG Swart"/>
            <person name="Singh M."/>
            <person name="Singh A."/>
            <person name="Seah K."/>
            <person name="Emmerich C."/>
        </authorList>
    </citation>
    <scope>NUCLEOTIDE SEQUENCE</scope>
    <source>
        <strain evidence="7">ATCC30299</strain>
    </source>
</reference>
<evidence type="ECO:0000259" key="6">
    <source>
        <dbReference type="Pfam" id="PF16656"/>
    </source>
</evidence>
<feature type="domain" description="Calcineurin-like phosphoesterase" evidence="4">
    <location>
        <begin position="138"/>
        <end position="341"/>
    </location>
</feature>
<dbReference type="InterPro" id="IPR025733">
    <property type="entry name" value="PAPs_C"/>
</dbReference>
<dbReference type="EMBL" id="CAJZBQ010000046">
    <property type="protein sequence ID" value="CAG9328406.1"/>
    <property type="molecule type" value="Genomic_DNA"/>
</dbReference>
<dbReference type="PANTHER" id="PTHR45867:SF10">
    <property type="entry name" value="PURPLE ACID PHOSPHATASE"/>
    <property type="match status" value="1"/>
</dbReference>
<evidence type="ECO:0000259" key="5">
    <source>
        <dbReference type="Pfam" id="PF14008"/>
    </source>
</evidence>
<dbReference type="InterPro" id="IPR015914">
    <property type="entry name" value="PAPs_N"/>
</dbReference>
<feature type="signal peptide" evidence="3">
    <location>
        <begin position="1"/>
        <end position="16"/>
    </location>
</feature>
<dbReference type="InterPro" id="IPR041792">
    <property type="entry name" value="MPP_PAP"/>
</dbReference>
<dbReference type="Proteomes" id="UP001162131">
    <property type="component" value="Unassembled WGS sequence"/>
</dbReference>
<dbReference type="CDD" id="cd00839">
    <property type="entry name" value="MPP_PAPs"/>
    <property type="match status" value="1"/>
</dbReference>
<keyword evidence="2" id="KW-0325">Glycoprotein</keyword>
<feature type="chain" id="PRO_5043111668" description="Purple acid phosphatase" evidence="3">
    <location>
        <begin position="17"/>
        <end position="439"/>
    </location>
</feature>
<feature type="domain" description="Purple acid phosphatase C-terminal" evidence="5">
    <location>
        <begin position="368"/>
        <end position="422"/>
    </location>
</feature>
<comment type="similarity">
    <text evidence="3">Belongs to the metallophosphoesterase superfamily. Purple acid phosphatase family.</text>
</comment>
<evidence type="ECO:0000313" key="7">
    <source>
        <dbReference type="EMBL" id="CAG9328406.1"/>
    </source>
</evidence>
<comment type="catalytic activity">
    <reaction evidence="3">
        <text>a phosphate monoester + H2O = an alcohol + phosphate</text>
        <dbReference type="Rhea" id="RHEA:15017"/>
        <dbReference type="ChEBI" id="CHEBI:15377"/>
        <dbReference type="ChEBI" id="CHEBI:30879"/>
        <dbReference type="ChEBI" id="CHEBI:43474"/>
        <dbReference type="ChEBI" id="CHEBI:67140"/>
        <dbReference type="EC" id="3.1.3.2"/>
    </reaction>
</comment>
<dbReference type="EC" id="3.1.3.2" evidence="3"/>
<feature type="domain" description="Purple acid phosphatase N-terminal" evidence="6">
    <location>
        <begin position="20"/>
        <end position="117"/>
    </location>
</feature>
<accession>A0AAU9JYA9</accession>
<evidence type="ECO:0000259" key="4">
    <source>
        <dbReference type="Pfam" id="PF00149"/>
    </source>
</evidence>
<proteinExistence type="inferred from homology"/>
<dbReference type="AlphaFoldDB" id="A0AAU9JYA9"/>
<dbReference type="Pfam" id="PF00149">
    <property type="entry name" value="Metallophos"/>
    <property type="match status" value="1"/>
</dbReference>
<dbReference type="InterPro" id="IPR008963">
    <property type="entry name" value="Purple_acid_Pase-like_N"/>
</dbReference>